<dbReference type="AlphaFoldDB" id="A0A6P7FGM2"/>
<feature type="chain" id="PRO_5028086182" evidence="1">
    <location>
        <begin position="20"/>
        <end position="91"/>
    </location>
</feature>
<dbReference type="InParanoid" id="A0A6P7FGM2"/>
<reference evidence="4" key="1">
    <citation type="submission" date="2025-04" db="UniProtKB">
        <authorList>
            <consortium name="RefSeq"/>
        </authorList>
    </citation>
    <scope>IDENTIFICATION</scope>
    <source>
        <tissue evidence="4">Whole insect</tissue>
    </source>
</reference>
<evidence type="ECO:0000313" key="4">
    <source>
        <dbReference type="RefSeq" id="XP_028132333.1"/>
    </source>
</evidence>
<reference evidence="2" key="2">
    <citation type="submission" date="2025-05" db="UniProtKB">
        <authorList>
            <consortium name="EnsemblMetazoa"/>
        </authorList>
    </citation>
    <scope>IDENTIFICATION</scope>
</reference>
<dbReference type="KEGG" id="dvv:114327824"/>
<keyword evidence="3" id="KW-1185">Reference proteome</keyword>
<evidence type="ECO:0000313" key="2">
    <source>
        <dbReference type="EnsemblMetazoa" id="XP_028132333.1"/>
    </source>
</evidence>
<evidence type="ECO:0000313" key="3">
    <source>
        <dbReference type="Proteomes" id="UP001652700"/>
    </source>
</evidence>
<dbReference type="FunCoup" id="A0A6P7FGM2">
    <property type="interactions" value="66"/>
</dbReference>
<dbReference type="GeneID" id="114327824"/>
<accession>A0A6P7FGM2</accession>
<dbReference type="EnsemblMetazoa" id="XM_028276532.2">
    <property type="protein sequence ID" value="XP_028132333.1"/>
    <property type="gene ID" value="LOC114327824"/>
</dbReference>
<sequence length="91" mass="10100">MKNFVALIILSCLSVIVLSQTTNRLCPDNSTPGCKPCCPDPSCLFRKPICPFEKVCKNLLPNLCLFECRCNPGYLKNIVGHCVLPDKCLLK</sequence>
<dbReference type="RefSeq" id="XP_028132333.1">
    <property type="nucleotide sequence ID" value="XM_028276532.1"/>
</dbReference>
<evidence type="ECO:0000256" key="1">
    <source>
        <dbReference type="SAM" id="SignalP"/>
    </source>
</evidence>
<organism evidence="4">
    <name type="scientific">Diabrotica virgifera virgifera</name>
    <name type="common">western corn rootworm</name>
    <dbReference type="NCBI Taxonomy" id="50390"/>
    <lineage>
        <taxon>Eukaryota</taxon>
        <taxon>Metazoa</taxon>
        <taxon>Ecdysozoa</taxon>
        <taxon>Arthropoda</taxon>
        <taxon>Hexapoda</taxon>
        <taxon>Insecta</taxon>
        <taxon>Pterygota</taxon>
        <taxon>Neoptera</taxon>
        <taxon>Endopterygota</taxon>
        <taxon>Coleoptera</taxon>
        <taxon>Polyphaga</taxon>
        <taxon>Cucujiformia</taxon>
        <taxon>Chrysomeloidea</taxon>
        <taxon>Chrysomelidae</taxon>
        <taxon>Galerucinae</taxon>
        <taxon>Diabroticina</taxon>
        <taxon>Diabroticites</taxon>
        <taxon>Diabrotica</taxon>
    </lineage>
</organism>
<dbReference type="OrthoDB" id="6236007at2759"/>
<name>A0A6P7FGM2_DIAVI</name>
<keyword evidence="1" id="KW-0732">Signal</keyword>
<gene>
    <name evidence="4" type="primary">LOC114327824</name>
</gene>
<proteinExistence type="predicted"/>
<protein>
    <submittedName>
        <fullName evidence="4">Uncharacterized protein LOC114327824</fullName>
    </submittedName>
</protein>
<feature type="signal peptide" evidence="1">
    <location>
        <begin position="1"/>
        <end position="19"/>
    </location>
</feature>
<dbReference type="Proteomes" id="UP001652700">
    <property type="component" value="Unplaced"/>
</dbReference>